<dbReference type="OrthoDB" id="3065006at2759"/>
<sequence>FLRRMLGLWRYSMITPLYTETGIMPIRSRRVILALTYLLKLPRDHYASHYGRVTPYGSQVNVAGC</sequence>
<proteinExistence type="predicted"/>
<protein>
    <submittedName>
        <fullName evidence="1">Uncharacterized protein</fullName>
    </submittedName>
</protein>
<reference evidence="1" key="1">
    <citation type="submission" date="2022-08" db="EMBL/GenBank/DDBJ databases">
        <title>A Global Phylogenomic Analysis of the Shiitake Genus Lentinula.</title>
        <authorList>
            <consortium name="DOE Joint Genome Institute"/>
            <person name="Sierra-Patev S."/>
            <person name="Min B."/>
            <person name="Naranjo-Ortiz M."/>
            <person name="Looney B."/>
            <person name="Konkel Z."/>
            <person name="Slot J.C."/>
            <person name="Sakamoto Y."/>
            <person name="Steenwyk J.L."/>
            <person name="Rokas A."/>
            <person name="Carro J."/>
            <person name="Camarero S."/>
            <person name="Ferreira P."/>
            <person name="Molpeceres G."/>
            <person name="Ruiz-Duenas F.J."/>
            <person name="Serrano A."/>
            <person name="Henrissat B."/>
            <person name="Drula E."/>
            <person name="Hughes K.W."/>
            <person name="Mata J.L."/>
            <person name="Ishikawa N.K."/>
            <person name="Vargas-Isla R."/>
            <person name="Ushijima S."/>
            <person name="Smith C.A."/>
            <person name="Ahrendt S."/>
            <person name="Andreopoulos W."/>
            <person name="He G."/>
            <person name="Labutti K."/>
            <person name="Lipzen A."/>
            <person name="Ng V."/>
            <person name="Riley R."/>
            <person name="Sandor L."/>
            <person name="Barry K."/>
            <person name="Martinez A.T."/>
            <person name="Xiao Y."/>
            <person name="Gibbons J.G."/>
            <person name="Terashima K."/>
            <person name="Grigoriev I.V."/>
            <person name="Hibbett D.S."/>
        </authorList>
    </citation>
    <scope>NUCLEOTIDE SEQUENCE</scope>
    <source>
        <strain evidence="1">JLM2183</strain>
    </source>
</reference>
<dbReference type="EMBL" id="JAOTPV010000003">
    <property type="protein sequence ID" value="KAJ4485776.1"/>
    <property type="molecule type" value="Genomic_DNA"/>
</dbReference>
<accession>A0A9W9DTV7</accession>
<dbReference type="AlphaFoldDB" id="A0A9W9DTV7"/>
<dbReference type="Proteomes" id="UP001150266">
    <property type="component" value="Unassembled WGS sequence"/>
</dbReference>
<organism evidence="1 2">
    <name type="scientific">Lentinula aciculospora</name>
    <dbReference type="NCBI Taxonomy" id="153920"/>
    <lineage>
        <taxon>Eukaryota</taxon>
        <taxon>Fungi</taxon>
        <taxon>Dikarya</taxon>
        <taxon>Basidiomycota</taxon>
        <taxon>Agaricomycotina</taxon>
        <taxon>Agaricomycetes</taxon>
        <taxon>Agaricomycetidae</taxon>
        <taxon>Agaricales</taxon>
        <taxon>Marasmiineae</taxon>
        <taxon>Omphalotaceae</taxon>
        <taxon>Lentinula</taxon>
    </lineage>
</organism>
<name>A0A9W9DTV7_9AGAR</name>
<evidence type="ECO:0000313" key="2">
    <source>
        <dbReference type="Proteomes" id="UP001150266"/>
    </source>
</evidence>
<gene>
    <name evidence="1" type="ORF">J3R30DRAFT_3283324</name>
</gene>
<feature type="non-terminal residue" evidence="1">
    <location>
        <position position="1"/>
    </location>
</feature>
<comment type="caution">
    <text evidence="1">The sequence shown here is derived from an EMBL/GenBank/DDBJ whole genome shotgun (WGS) entry which is preliminary data.</text>
</comment>
<keyword evidence="2" id="KW-1185">Reference proteome</keyword>
<evidence type="ECO:0000313" key="1">
    <source>
        <dbReference type="EMBL" id="KAJ4485776.1"/>
    </source>
</evidence>